<dbReference type="PANTHER" id="PTHR48081">
    <property type="entry name" value="AB HYDROLASE SUPERFAMILY PROTEIN C4A8.06C"/>
    <property type="match status" value="1"/>
</dbReference>
<keyword evidence="4" id="KW-1185">Reference proteome</keyword>
<dbReference type="InterPro" id="IPR013094">
    <property type="entry name" value="AB_hydrolase_3"/>
</dbReference>
<accession>A0A2U1J518</accession>
<evidence type="ECO:0000313" key="3">
    <source>
        <dbReference type="EMBL" id="PWA00144.1"/>
    </source>
</evidence>
<dbReference type="SUPFAM" id="SSF53474">
    <property type="entry name" value="alpha/beta-Hydrolases"/>
    <property type="match status" value="1"/>
</dbReference>
<keyword evidence="1" id="KW-0378">Hydrolase</keyword>
<evidence type="ECO:0000259" key="2">
    <source>
        <dbReference type="Pfam" id="PF07859"/>
    </source>
</evidence>
<evidence type="ECO:0000313" key="4">
    <source>
        <dbReference type="Proteomes" id="UP000245591"/>
    </source>
</evidence>
<dbReference type="GO" id="GO:0016787">
    <property type="term" value="F:hydrolase activity"/>
    <property type="evidence" value="ECO:0007669"/>
    <property type="project" value="UniProtKB-KW"/>
</dbReference>
<dbReference type="EMBL" id="MBFU01000359">
    <property type="protein sequence ID" value="PWA00144.1"/>
    <property type="molecule type" value="Genomic_DNA"/>
</dbReference>
<feature type="domain" description="Alpha/beta hydrolase fold-3" evidence="2">
    <location>
        <begin position="179"/>
        <end position="378"/>
    </location>
</feature>
<dbReference type="PANTHER" id="PTHR48081:SF8">
    <property type="entry name" value="ALPHA_BETA HYDROLASE FOLD-3 DOMAIN-CONTAINING PROTEIN-RELATED"/>
    <property type="match status" value="1"/>
</dbReference>
<name>A0A2U1J518_SMIAN</name>
<dbReference type="InterPro" id="IPR050300">
    <property type="entry name" value="GDXG_lipolytic_enzyme"/>
</dbReference>
<organism evidence="3 4">
    <name type="scientific">Smittium angustum</name>
    <dbReference type="NCBI Taxonomy" id="133377"/>
    <lineage>
        <taxon>Eukaryota</taxon>
        <taxon>Fungi</taxon>
        <taxon>Fungi incertae sedis</taxon>
        <taxon>Zoopagomycota</taxon>
        <taxon>Kickxellomycotina</taxon>
        <taxon>Harpellomycetes</taxon>
        <taxon>Harpellales</taxon>
        <taxon>Legeriomycetaceae</taxon>
        <taxon>Smittium</taxon>
    </lineage>
</organism>
<dbReference type="AlphaFoldDB" id="A0A2U1J518"/>
<sequence length="438" mass="48350">MAELGLGVLNSVESEEQRAILEEHAAKVVGASALKYFKEGPILPNWTLEFQLALDLVKVAYGATGTRGVRMTEENFDLEKIVSGLLQYRTADVDVSNKGGQYKRHKWYADQPEMLVSSHPVFDNLTKLDKELTGKGSPRESIVDVVVSESLVKRETSNGNGLDSILGTKPLSENETIFVHYHGGAYTRGSPGANRGLLLRIVNETGYRVFSPNYRLAPDNPFPAAIHDGYRFFQYLLSQGFRPENIIIAGSSAGGNLVMALALILKNANEKQPRGIIGFSPWTDLSHTKEASVENQKYDFIPASKLKVVLNSARLYAAPGRKLDEELMELLKHPFVSPAFGNFDECAPIYIISGQAEVLSKENARFAESIGAKEVVIVGTEHPGISATEKNIYENYVGMIHVFVNFEEANEGRAAIKGVGHFCRKLENQKRTHVPNKL</sequence>
<comment type="caution">
    <text evidence="3">The sequence shown here is derived from an EMBL/GenBank/DDBJ whole genome shotgun (WGS) entry which is preliminary data.</text>
</comment>
<dbReference type="Proteomes" id="UP000245591">
    <property type="component" value="Unassembled WGS sequence"/>
</dbReference>
<gene>
    <name evidence="3" type="ORF">BB558_003817</name>
</gene>
<dbReference type="InterPro" id="IPR029058">
    <property type="entry name" value="AB_hydrolase_fold"/>
</dbReference>
<dbReference type="Pfam" id="PF07859">
    <property type="entry name" value="Abhydrolase_3"/>
    <property type="match status" value="1"/>
</dbReference>
<proteinExistence type="predicted"/>
<protein>
    <recommendedName>
        <fullName evidence="2">Alpha/beta hydrolase fold-3 domain-containing protein</fullName>
    </recommendedName>
</protein>
<reference evidence="3 4" key="1">
    <citation type="journal article" date="2018" name="MBio">
        <title>Comparative Genomics Reveals the Core Gene Toolbox for the Fungus-Insect Symbiosis.</title>
        <authorList>
            <person name="Wang Y."/>
            <person name="Stata M."/>
            <person name="Wang W."/>
            <person name="Stajich J.E."/>
            <person name="White M.M."/>
            <person name="Moncalvo J.M."/>
        </authorList>
    </citation>
    <scope>NUCLEOTIDE SEQUENCE [LARGE SCALE GENOMIC DNA]</scope>
    <source>
        <strain evidence="3 4">AUS-126-30</strain>
    </source>
</reference>
<dbReference type="Gene3D" id="3.40.50.1820">
    <property type="entry name" value="alpha/beta hydrolase"/>
    <property type="match status" value="1"/>
</dbReference>
<evidence type="ECO:0000256" key="1">
    <source>
        <dbReference type="ARBA" id="ARBA00022801"/>
    </source>
</evidence>